<evidence type="ECO:0000313" key="4">
    <source>
        <dbReference type="Proteomes" id="UP000738431"/>
    </source>
</evidence>
<evidence type="ECO:0000259" key="2">
    <source>
        <dbReference type="PROSITE" id="PS50213"/>
    </source>
</evidence>
<dbReference type="InterPro" id="IPR000782">
    <property type="entry name" value="FAS1_domain"/>
</dbReference>
<dbReference type="Pfam" id="PF02469">
    <property type="entry name" value="Fasciclin"/>
    <property type="match status" value="2"/>
</dbReference>
<dbReference type="PANTHER" id="PTHR10900:SF77">
    <property type="entry name" value="FI19380P1"/>
    <property type="match status" value="1"/>
</dbReference>
<feature type="signal peptide" evidence="1">
    <location>
        <begin position="1"/>
        <end position="20"/>
    </location>
</feature>
<organism evidence="3 4">
    <name type="scientific">Actomonas aquatica</name>
    <dbReference type="NCBI Taxonomy" id="2866162"/>
    <lineage>
        <taxon>Bacteria</taxon>
        <taxon>Pseudomonadati</taxon>
        <taxon>Verrucomicrobiota</taxon>
        <taxon>Opitutia</taxon>
        <taxon>Opitutales</taxon>
        <taxon>Opitutaceae</taxon>
        <taxon>Actomonas</taxon>
    </lineage>
</organism>
<dbReference type="SMART" id="SM00554">
    <property type="entry name" value="FAS1"/>
    <property type="match status" value="2"/>
</dbReference>
<dbReference type="SUPFAM" id="SSF82153">
    <property type="entry name" value="FAS1 domain"/>
    <property type="match status" value="2"/>
</dbReference>
<evidence type="ECO:0000256" key="1">
    <source>
        <dbReference type="SAM" id="SignalP"/>
    </source>
</evidence>
<reference evidence="3 4" key="1">
    <citation type="submission" date="2023-12" db="EMBL/GenBank/DDBJ databases">
        <title>Description of an unclassified Opitutus bacterium of Verrucomicrobiota.</title>
        <authorList>
            <person name="Zhang D.-F."/>
        </authorList>
    </citation>
    <scope>NUCLEOTIDE SEQUENCE [LARGE SCALE GENOMIC DNA]</scope>
    <source>
        <strain evidence="3 4">WL0086</strain>
    </source>
</reference>
<dbReference type="InterPro" id="IPR050904">
    <property type="entry name" value="Adhesion/Biosynth-related"/>
</dbReference>
<keyword evidence="1" id="KW-0732">Signal</keyword>
<dbReference type="PANTHER" id="PTHR10900">
    <property type="entry name" value="PERIOSTIN-RELATED"/>
    <property type="match status" value="1"/>
</dbReference>
<evidence type="ECO:0000313" key="3">
    <source>
        <dbReference type="EMBL" id="WRQ85682.1"/>
    </source>
</evidence>
<feature type="chain" id="PRO_5046684720" evidence="1">
    <location>
        <begin position="21"/>
        <end position="426"/>
    </location>
</feature>
<dbReference type="InterPro" id="IPR036378">
    <property type="entry name" value="FAS1_dom_sf"/>
</dbReference>
<proteinExistence type="predicted"/>
<gene>
    <name evidence="3" type="ORF">K1X11_012790</name>
</gene>
<sequence>MKFTTTLLTGVLLSASPLLADNHASSVEATNVSTRGLAGTGENTMISGVVVEGPADDYVPVLFRGLGPTLADFGLTNVVTDPAISVYAGATLMGENDNWMTGGQSYAIRASGYAPTDENESAMLAMMVPGAYTVHLHGHDTPANGLLETFFIEEKNIPANLVAAGEFTTLVAAVQAAGLDTVLSGAGPFTLFAPTDEAFAKLPAGTVEGLLNDIPALTNILLYHVVSGQEIPASAVATGPLMMANGVPASLSTENGAMIDNANIIEVDWMGTNGTIHVIDEVILPGEAPSGQTIVENLVAQGNFETLVAAVTAADLVDTLNGAGPFTLFAPTDAAFAKLPEGTVESLLQEENIPTLRDILLYHVISGTKVESSAVAAGEVSMANGDDATLSTDGGVMIETANVTGVDWQSSNGVIHIIDTVILPPM</sequence>
<dbReference type="RefSeq" id="WP_221032777.1">
    <property type="nucleotide sequence ID" value="NZ_CP139781.1"/>
</dbReference>
<feature type="domain" description="FAS1" evidence="2">
    <location>
        <begin position="291"/>
        <end position="422"/>
    </location>
</feature>
<name>A0ABZ1C2Z0_9BACT</name>
<dbReference type="PROSITE" id="PS50213">
    <property type="entry name" value="FAS1"/>
    <property type="match status" value="2"/>
</dbReference>
<protein>
    <submittedName>
        <fullName evidence="3">Fasciclin domain-containing protein</fullName>
    </submittedName>
</protein>
<dbReference type="EMBL" id="CP139781">
    <property type="protein sequence ID" value="WRQ85682.1"/>
    <property type="molecule type" value="Genomic_DNA"/>
</dbReference>
<accession>A0ABZ1C2Z0</accession>
<dbReference type="Gene3D" id="2.30.180.10">
    <property type="entry name" value="FAS1 domain"/>
    <property type="match status" value="2"/>
</dbReference>
<keyword evidence="4" id="KW-1185">Reference proteome</keyword>
<feature type="domain" description="FAS1" evidence="2">
    <location>
        <begin position="154"/>
        <end position="283"/>
    </location>
</feature>
<dbReference type="Proteomes" id="UP000738431">
    <property type="component" value="Chromosome"/>
</dbReference>